<dbReference type="GO" id="GO:0004852">
    <property type="term" value="F:uroporphyrinogen-III synthase activity"/>
    <property type="evidence" value="ECO:0007669"/>
    <property type="project" value="UniProtKB-EC"/>
</dbReference>
<sequence>MPRAASSGRSSLEVLTTRPGSRGAVLDAMLRDVGCAVECLKLMALEPLPLEPAGRQAILDIDLYRGVVVISPQAAGYLADWLEDWWPQLPEGLAFYAVGSATAEVLHSRLGVRVRVPPHATRGAHVEVDAPVGTTSEALLSLPSLQQLQGQRWLLAAGEGGRALLEDTLVARGAQVTRLALYRRLPLALSSQQAGRLAAGAYDAMVVTSNTLLEAVVTSATTRTLNQPLIVSSNRLATLAHAHGFERVTVAADASPGALRQAVLDACAPTRHARETGATAPGPREAIDSQESGKGQA</sequence>
<protein>
    <recommendedName>
        <fullName evidence="7 9">Uroporphyrinogen-III synthase</fullName>
        <ecNumber evidence="3 9">4.2.1.75</ecNumber>
    </recommendedName>
</protein>
<reference evidence="12 13" key="1">
    <citation type="submission" date="2024-02" db="EMBL/GenBank/DDBJ databases">
        <title>Bacteria isolated from the canopy kelp, Nereocystis luetkeana.</title>
        <authorList>
            <person name="Pfister C.A."/>
            <person name="Younker I.T."/>
            <person name="Light S.H."/>
        </authorList>
    </citation>
    <scope>NUCLEOTIDE SEQUENCE [LARGE SCALE GENOMIC DNA]</scope>
    <source>
        <strain evidence="12 13">TI.5.07</strain>
    </source>
</reference>
<evidence type="ECO:0000256" key="5">
    <source>
        <dbReference type="ARBA" id="ARBA00023244"/>
    </source>
</evidence>
<proteinExistence type="inferred from homology"/>
<organism evidence="12 13">
    <name type="scientific">Cobetia marina</name>
    <name type="common">Deleya marina</name>
    <dbReference type="NCBI Taxonomy" id="28258"/>
    <lineage>
        <taxon>Bacteria</taxon>
        <taxon>Pseudomonadati</taxon>
        <taxon>Pseudomonadota</taxon>
        <taxon>Gammaproteobacteria</taxon>
        <taxon>Oceanospirillales</taxon>
        <taxon>Halomonadaceae</taxon>
        <taxon>Cobetia</taxon>
    </lineage>
</organism>
<comment type="caution">
    <text evidence="12">The sequence shown here is derived from an EMBL/GenBank/DDBJ whole genome shotgun (WGS) entry which is preliminary data.</text>
</comment>
<evidence type="ECO:0000256" key="8">
    <source>
        <dbReference type="ARBA" id="ARBA00048617"/>
    </source>
</evidence>
<dbReference type="RefSeq" id="WP_077379984.1">
    <property type="nucleotide sequence ID" value="NZ_JBAKAP010000019.1"/>
</dbReference>
<keyword evidence="4 9" id="KW-0456">Lyase</keyword>
<comment type="pathway">
    <text evidence="1 9">Porphyrin-containing compound metabolism; protoporphyrin-IX biosynthesis; coproporphyrinogen-III from 5-aminolevulinate: step 3/4.</text>
</comment>
<evidence type="ECO:0000256" key="4">
    <source>
        <dbReference type="ARBA" id="ARBA00023239"/>
    </source>
</evidence>
<comment type="catalytic activity">
    <reaction evidence="8 9">
        <text>hydroxymethylbilane = uroporphyrinogen III + H2O</text>
        <dbReference type="Rhea" id="RHEA:18965"/>
        <dbReference type="ChEBI" id="CHEBI:15377"/>
        <dbReference type="ChEBI" id="CHEBI:57308"/>
        <dbReference type="ChEBI" id="CHEBI:57845"/>
        <dbReference type="EC" id="4.2.1.75"/>
    </reaction>
</comment>
<evidence type="ECO:0000256" key="7">
    <source>
        <dbReference type="ARBA" id="ARBA00040167"/>
    </source>
</evidence>
<evidence type="ECO:0000256" key="10">
    <source>
        <dbReference type="SAM" id="MobiDB-lite"/>
    </source>
</evidence>
<dbReference type="PANTHER" id="PTHR38042:SF1">
    <property type="entry name" value="UROPORPHYRINOGEN-III SYNTHASE, CHLOROPLASTIC"/>
    <property type="match status" value="1"/>
</dbReference>
<evidence type="ECO:0000256" key="3">
    <source>
        <dbReference type="ARBA" id="ARBA00013109"/>
    </source>
</evidence>
<evidence type="ECO:0000256" key="2">
    <source>
        <dbReference type="ARBA" id="ARBA00008133"/>
    </source>
</evidence>
<evidence type="ECO:0000256" key="6">
    <source>
        <dbReference type="ARBA" id="ARBA00037589"/>
    </source>
</evidence>
<dbReference type="InterPro" id="IPR003754">
    <property type="entry name" value="4pyrrol_synth_uPrphyn_synth"/>
</dbReference>
<dbReference type="Proteomes" id="UP001378242">
    <property type="component" value="Unassembled WGS sequence"/>
</dbReference>
<dbReference type="PANTHER" id="PTHR38042">
    <property type="entry name" value="UROPORPHYRINOGEN-III SYNTHASE, CHLOROPLASTIC"/>
    <property type="match status" value="1"/>
</dbReference>
<gene>
    <name evidence="12" type="ORF">V6243_15060</name>
</gene>
<evidence type="ECO:0000256" key="9">
    <source>
        <dbReference type="RuleBase" id="RU366031"/>
    </source>
</evidence>
<dbReference type="EMBL" id="JBAKAP010000019">
    <property type="protein sequence ID" value="MEL0618144.1"/>
    <property type="molecule type" value="Genomic_DNA"/>
</dbReference>
<feature type="domain" description="Tetrapyrrole biosynthesis uroporphyrinogen III synthase" evidence="11">
    <location>
        <begin position="27"/>
        <end position="259"/>
    </location>
</feature>
<keyword evidence="13" id="KW-1185">Reference proteome</keyword>
<name>A0ABU9GJ54_COBMA</name>
<evidence type="ECO:0000256" key="1">
    <source>
        <dbReference type="ARBA" id="ARBA00004772"/>
    </source>
</evidence>
<dbReference type="Pfam" id="PF02602">
    <property type="entry name" value="HEM4"/>
    <property type="match status" value="1"/>
</dbReference>
<evidence type="ECO:0000313" key="12">
    <source>
        <dbReference type="EMBL" id="MEL0618144.1"/>
    </source>
</evidence>
<keyword evidence="5 9" id="KW-0627">Porphyrin biosynthesis</keyword>
<comment type="function">
    <text evidence="6 9">Catalyzes cyclization of the linear tetrapyrrole, hydroxymethylbilane, to the macrocyclic uroporphyrinogen III.</text>
</comment>
<dbReference type="SUPFAM" id="SSF69618">
    <property type="entry name" value="HemD-like"/>
    <property type="match status" value="1"/>
</dbReference>
<dbReference type="EC" id="4.2.1.75" evidence="3 9"/>
<dbReference type="InterPro" id="IPR039793">
    <property type="entry name" value="UROS/Hem4"/>
</dbReference>
<comment type="similarity">
    <text evidence="2 9">Belongs to the uroporphyrinogen-III synthase family.</text>
</comment>
<dbReference type="CDD" id="cd06578">
    <property type="entry name" value="HemD"/>
    <property type="match status" value="1"/>
</dbReference>
<evidence type="ECO:0000259" key="11">
    <source>
        <dbReference type="Pfam" id="PF02602"/>
    </source>
</evidence>
<dbReference type="Gene3D" id="3.40.50.10090">
    <property type="match status" value="2"/>
</dbReference>
<evidence type="ECO:0000313" key="13">
    <source>
        <dbReference type="Proteomes" id="UP001378242"/>
    </source>
</evidence>
<dbReference type="InterPro" id="IPR036108">
    <property type="entry name" value="4pyrrol_syn_uPrphyn_synt_sf"/>
</dbReference>
<accession>A0ABU9GJ54</accession>
<feature type="region of interest" description="Disordered" evidence="10">
    <location>
        <begin position="273"/>
        <end position="297"/>
    </location>
</feature>